<accession>A0A8B6DTL5</accession>
<keyword evidence="2" id="KW-1185">Reference proteome</keyword>
<protein>
    <submittedName>
        <fullName evidence="1">Uncharacterized protein</fullName>
    </submittedName>
</protein>
<name>A0A8B6DTL5_MYTGA</name>
<gene>
    <name evidence="1" type="ORF">MGAL_10B084441</name>
</gene>
<comment type="caution">
    <text evidence="1">The sequence shown here is derived from an EMBL/GenBank/DDBJ whole genome shotgun (WGS) entry which is preliminary data.</text>
</comment>
<dbReference type="OrthoDB" id="6073650at2759"/>
<dbReference type="AlphaFoldDB" id="A0A8B6DTL5"/>
<dbReference type="EMBL" id="UYJE01003918">
    <property type="protein sequence ID" value="VDI23336.1"/>
    <property type="molecule type" value="Genomic_DNA"/>
</dbReference>
<evidence type="ECO:0000313" key="2">
    <source>
        <dbReference type="Proteomes" id="UP000596742"/>
    </source>
</evidence>
<organism evidence="1 2">
    <name type="scientific">Mytilus galloprovincialis</name>
    <name type="common">Mediterranean mussel</name>
    <dbReference type="NCBI Taxonomy" id="29158"/>
    <lineage>
        <taxon>Eukaryota</taxon>
        <taxon>Metazoa</taxon>
        <taxon>Spiralia</taxon>
        <taxon>Lophotrochozoa</taxon>
        <taxon>Mollusca</taxon>
        <taxon>Bivalvia</taxon>
        <taxon>Autobranchia</taxon>
        <taxon>Pteriomorphia</taxon>
        <taxon>Mytilida</taxon>
        <taxon>Mytiloidea</taxon>
        <taxon>Mytilidae</taxon>
        <taxon>Mytilinae</taxon>
        <taxon>Mytilus</taxon>
    </lineage>
</organism>
<reference evidence="1" key="1">
    <citation type="submission" date="2018-11" db="EMBL/GenBank/DDBJ databases">
        <authorList>
            <person name="Alioto T."/>
            <person name="Alioto T."/>
        </authorList>
    </citation>
    <scope>NUCLEOTIDE SEQUENCE</scope>
</reference>
<proteinExistence type="predicted"/>
<sequence length="245" mass="28069">MYLYTICAIFLFEKAECLIGLRPPSADPTYRRHQHLQEPDSPHSLPLPKLHQQNLNETQKNIAKFILQRSYKTFVLKKDVYDNLKKISSKGTSLHNESLVTTEKRSCDDYTSLKCSIRFLKSTIREDNNHCESFQDVSNCLCPYCVVHECSIRHTLKSIADDKSCVVQSIPSKGKNKCCQGELLKCTIDTYLSMNEGDRGCDAITEFTTCVSRFTTHLSNKNFDRIFELLLSLTKACIFSIKPYT</sequence>
<evidence type="ECO:0000313" key="1">
    <source>
        <dbReference type="EMBL" id="VDI23336.1"/>
    </source>
</evidence>
<dbReference type="Proteomes" id="UP000596742">
    <property type="component" value="Unassembled WGS sequence"/>
</dbReference>